<feature type="region of interest" description="Disordered" evidence="3">
    <location>
        <begin position="369"/>
        <end position="393"/>
    </location>
</feature>
<comment type="similarity">
    <text evidence="1 2">Belongs to the MINDY deubiquitinase family. FAM63 subfamily.</text>
</comment>
<evidence type="ECO:0000313" key="6">
    <source>
        <dbReference type="Proteomes" id="UP000549394"/>
    </source>
</evidence>
<dbReference type="EMBL" id="CAJFCJ010000013">
    <property type="protein sequence ID" value="CAD5121019.1"/>
    <property type="molecule type" value="Genomic_DNA"/>
</dbReference>
<dbReference type="GO" id="GO:0005829">
    <property type="term" value="C:cytosol"/>
    <property type="evidence" value="ECO:0007669"/>
    <property type="project" value="TreeGrafter"/>
</dbReference>
<keyword evidence="2" id="KW-0788">Thiol protease</keyword>
<gene>
    <name evidence="5" type="ORF">DGYR_LOCUS9021</name>
</gene>
<dbReference type="Pfam" id="PF04424">
    <property type="entry name" value="MINDY_DUB"/>
    <property type="match status" value="1"/>
</dbReference>
<dbReference type="PANTHER" id="PTHR18063:SF6">
    <property type="entry name" value="UBIQUITIN CARBOXYL-TERMINAL HYDROLASE"/>
    <property type="match status" value="1"/>
</dbReference>
<reference evidence="5 6" key="1">
    <citation type="submission" date="2020-08" db="EMBL/GenBank/DDBJ databases">
        <authorList>
            <person name="Hejnol A."/>
        </authorList>
    </citation>
    <scope>NUCLEOTIDE SEQUENCE [LARGE SCALE GENOMIC DNA]</scope>
</reference>
<evidence type="ECO:0000256" key="2">
    <source>
        <dbReference type="RuleBase" id="RU367139"/>
    </source>
</evidence>
<evidence type="ECO:0000256" key="3">
    <source>
        <dbReference type="SAM" id="MobiDB-lite"/>
    </source>
</evidence>
<keyword evidence="2" id="KW-0645">Protease</keyword>
<keyword evidence="2" id="KW-0833">Ubl conjugation pathway</keyword>
<comment type="function">
    <text evidence="2">Hydrolase that can specifically remove 'Lys-48'-linked conjugated ubiquitin from proteins. Has exodeubiquitinase activity and has a preference for long polyubiquitin chains. May play a regulatory role at the level of protein turnover.</text>
</comment>
<comment type="catalytic activity">
    <reaction evidence="2">
        <text>Thiol-dependent hydrolysis of ester, thioester, amide, peptide and isopeptide bonds formed by the C-terminal Gly of ubiquitin (a 76-residue protein attached to proteins as an intracellular targeting signal).</text>
        <dbReference type="EC" id="3.4.19.12"/>
    </reaction>
</comment>
<proteinExistence type="inferred from homology"/>
<keyword evidence="2" id="KW-0378">Hydrolase</keyword>
<dbReference type="GO" id="GO:0016807">
    <property type="term" value="F:cysteine-type carboxypeptidase activity"/>
    <property type="evidence" value="ECO:0007669"/>
    <property type="project" value="TreeGrafter"/>
</dbReference>
<dbReference type="GO" id="GO:0140934">
    <property type="term" value="F:histone deubiquitinase activity"/>
    <property type="evidence" value="ECO:0007669"/>
    <property type="project" value="UniProtKB-UniRule"/>
</dbReference>
<feature type="compositionally biased region" description="Low complexity" evidence="3">
    <location>
        <begin position="384"/>
        <end position="393"/>
    </location>
</feature>
<feature type="domain" description="MINDY deubiquitinase" evidence="4">
    <location>
        <begin position="11"/>
        <end position="258"/>
    </location>
</feature>
<accession>A0A7I8VYS2</accession>
<dbReference type="EC" id="3.4.19.12" evidence="2"/>
<dbReference type="OrthoDB" id="10261212at2759"/>
<sequence>MAKLADDKPATYYLKSISNTFGKGPLKIVTQNENGPCPLISLMNCCILKGFLTLDSKEDLITSSYIIELLATAVTSEYADDMGKTFPPQKIAECLSNLSKLEKGVNVSPQFLGVKDFLDCSELAPFKVFGIHIYHGWIVPPTNPLVQNYIGTLSYEEICEKMMREEDNGENIESRIATNQWMLDNSAQITDYGLSKIRETMMEEEIAVLFRNNHFSTITKSQGKLITLVTDQGYLDRQNIVWETLSVTGAGIYLNHQFQPIAGEESISLNNYYSSDLTSLERQEKEYEAVAGLMMMKNSGEDLMKAIDEDPTISEDDRKAVKMAQQELNLTRRQEEEDYSLAKALELEEAARQEDLNVAKAMEILQMEKEEEEIRSHKVPTPPSSSSNNCTIL</sequence>
<comment type="caution">
    <text evidence="5">The sequence shown here is derived from an EMBL/GenBank/DDBJ whole genome shotgun (WGS) entry which is preliminary data.</text>
</comment>
<dbReference type="GO" id="GO:1990380">
    <property type="term" value="F:K48-linked deubiquitinase activity"/>
    <property type="evidence" value="ECO:0007669"/>
    <property type="project" value="UniProtKB-UniRule"/>
</dbReference>
<dbReference type="InterPro" id="IPR007518">
    <property type="entry name" value="MINDY"/>
</dbReference>
<protein>
    <recommendedName>
        <fullName evidence="2">Ubiquitin carboxyl-terminal hydrolase</fullName>
        <ecNumber evidence="2">3.4.19.12</ecNumber>
    </recommendedName>
</protein>
<dbReference type="GO" id="GO:0071944">
    <property type="term" value="C:cell periphery"/>
    <property type="evidence" value="ECO:0007669"/>
    <property type="project" value="TreeGrafter"/>
</dbReference>
<name>A0A7I8VYS2_9ANNE</name>
<dbReference type="InterPro" id="IPR033979">
    <property type="entry name" value="MINDY_domain"/>
</dbReference>
<organism evidence="5 6">
    <name type="scientific">Dimorphilus gyrociliatus</name>
    <dbReference type="NCBI Taxonomy" id="2664684"/>
    <lineage>
        <taxon>Eukaryota</taxon>
        <taxon>Metazoa</taxon>
        <taxon>Spiralia</taxon>
        <taxon>Lophotrochozoa</taxon>
        <taxon>Annelida</taxon>
        <taxon>Polychaeta</taxon>
        <taxon>Polychaeta incertae sedis</taxon>
        <taxon>Dinophilidae</taxon>
        <taxon>Dimorphilus</taxon>
    </lineage>
</organism>
<dbReference type="GO" id="GO:0004843">
    <property type="term" value="F:cysteine-type deubiquitinase activity"/>
    <property type="evidence" value="ECO:0007669"/>
    <property type="project" value="UniProtKB-UniRule"/>
</dbReference>
<dbReference type="PANTHER" id="PTHR18063">
    <property type="entry name" value="NF-E2 INDUCIBLE PROTEIN"/>
    <property type="match status" value="1"/>
</dbReference>
<dbReference type="GO" id="GO:0006508">
    <property type="term" value="P:proteolysis"/>
    <property type="evidence" value="ECO:0007669"/>
    <property type="project" value="UniProtKB-KW"/>
</dbReference>
<dbReference type="GO" id="GO:0071108">
    <property type="term" value="P:protein K48-linked deubiquitination"/>
    <property type="evidence" value="ECO:0007669"/>
    <property type="project" value="TreeGrafter"/>
</dbReference>
<keyword evidence="6" id="KW-1185">Reference proteome</keyword>
<evidence type="ECO:0000259" key="4">
    <source>
        <dbReference type="Pfam" id="PF04424"/>
    </source>
</evidence>
<evidence type="ECO:0000256" key="1">
    <source>
        <dbReference type="ARBA" id="ARBA00006616"/>
    </source>
</evidence>
<dbReference type="Proteomes" id="UP000549394">
    <property type="component" value="Unassembled WGS sequence"/>
</dbReference>
<evidence type="ECO:0000313" key="5">
    <source>
        <dbReference type="EMBL" id="CAD5121019.1"/>
    </source>
</evidence>
<dbReference type="AlphaFoldDB" id="A0A7I8VYS2"/>
<dbReference type="GO" id="GO:0036435">
    <property type="term" value="F:K48-linked polyubiquitin modification-dependent protein binding"/>
    <property type="evidence" value="ECO:0007669"/>
    <property type="project" value="UniProtKB-UniRule"/>
</dbReference>